<protein>
    <recommendedName>
        <fullName evidence="2">PDZ domain-containing protein</fullName>
    </recommendedName>
</protein>
<dbReference type="Gene3D" id="2.10.110.10">
    <property type="entry name" value="Cysteine Rich Protein"/>
    <property type="match status" value="1"/>
</dbReference>
<dbReference type="Proteomes" id="UP001221898">
    <property type="component" value="Unassembled WGS sequence"/>
</dbReference>
<dbReference type="PANTHER" id="PTHR46767:SF2">
    <property type="entry name" value="LIM DOMAIN 7B"/>
    <property type="match status" value="1"/>
</dbReference>
<dbReference type="GO" id="GO:0030155">
    <property type="term" value="P:regulation of cell adhesion"/>
    <property type="evidence" value="ECO:0007669"/>
    <property type="project" value="InterPro"/>
</dbReference>
<dbReference type="Pfam" id="PF00595">
    <property type="entry name" value="PDZ"/>
    <property type="match status" value="1"/>
</dbReference>
<feature type="compositionally biased region" description="Low complexity" evidence="1">
    <location>
        <begin position="665"/>
        <end position="678"/>
    </location>
</feature>
<feature type="compositionally biased region" description="Basic and acidic residues" evidence="1">
    <location>
        <begin position="605"/>
        <end position="642"/>
    </location>
</feature>
<gene>
    <name evidence="3" type="ORF">AAFF_G00279200</name>
</gene>
<comment type="caution">
    <text evidence="3">The sequence shown here is derived from an EMBL/GenBank/DDBJ whole genome shotgun (WGS) entry which is preliminary data.</text>
</comment>
<feature type="region of interest" description="Disordered" evidence="1">
    <location>
        <begin position="544"/>
        <end position="563"/>
    </location>
</feature>
<dbReference type="InterPro" id="IPR036034">
    <property type="entry name" value="PDZ_sf"/>
</dbReference>
<accession>A0AAD7ST60</accession>
<name>A0AAD7ST60_9TELE</name>
<proteinExistence type="predicted"/>
<feature type="compositionally biased region" description="Polar residues" evidence="1">
    <location>
        <begin position="905"/>
        <end position="932"/>
    </location>
</feature>
<feature type="compositionally biased region" description="Basic and acidic residues" evidence="1">
    <location>
        <begin position="322"/>
        <end position="336"/>
    </location>
</feature>
<feature type="region of interest" description="Disordered" evidence="1">
    <location>
        <begin position="574"/>
        <end position="827"/>
    </location>
</feature>
<feature type="compositionally biased region" description="Basic and acidic residues" evidence="1">
    <location>
        <begin position="61"/>
        <end position="85"/>
    </location>
</feature>
<dbReference type="InterPro" id="IPR031865">
    <property type="entry name" value="DUF4757"/>
</dbReference>
<dbReference type="Pfam" id="PF15949">
    <property type="entry name" value="DUF4757"/>
    <property type="match status" value="1"/>
</dbReference>
<dbReference type="InterPro" id="IPR001478">
    <property type="entry name" value="PDZ"/>
</dbReference>
<feature type="compositionally biased region" description="Polar residues" evidence="1">
    <location>
        <begin position="389"/>
        <end position="410"/>
    </location>
</feature>
<feature type="compositionally biased region" description="Basic and acidic residues" evidence="1">
    <location>
        <begin position="652"/>
        <end position="663"/>
    </location>
</feature>
<feature type="compositionally biased region" description="Basic and acidic residues" evidence="1">
    <location>
        <begin position="703"/>
        <end position="727"/>
    </location>
</feature>
<sequence length="1077" mass="117760">MAHKPRSKSTSSIPVDQDQKVLWKVRCEELQKIRDQVKESEEQWRDDLTRWMSHRRCVNSDLERKREERERTELAARGSGAREPEPFWETQEGESRERGSAADDSPAFPSTRPAVSLSPSPAPDRCRHGATPRTASTRQRAELPSLPLRTRASASTSNASRPGIATCADRPGTELKDQTSGSPAVHARTATTDPTSAGLANRTSTASGGQTSAAFMDRVPRSPADRTGRIVTGQSGTGEAKESSVYKASEPRSPIGSLAGEKSPSASYNLNSMDTKPAAAQVSASLPRSARRSDSSRLASVVSPRPFGTQSTRVGPVSRAFTMDDSHKRFNGETKRYQNSPALSQQRPILTPENEPPTLASSVPSRNGDEGEEGRGTAPSHGPPFPHRTSCNPSQPKMASTVSSGSEVNTQQSCYGDIRVRLNQKPNSSQDFGFQSSWDSTGAFIESIQRGSPAEQGPLRVGDAIVAVGSRRATELSSEQWKGSMDATSQQGSVVLDVRRNGQNGSPEKYINTSNDFTFKPTLDTAVKTSHALNSQGVTDVDCKGMNGGFRPESVGSKGSDPVTLKNLKRRSEFFEQQGGSESAISDLRVPSISTSSNRASWDPIEERKRQEKWQQEQERLLQEKYKRDQEKLDEEWRRAQRDAVGPGSGCREAEQKPLEADLRSLSPLSPMSPLSQTTPPPWEEPNRPAERVELGVTQLQRAEPHKEEAERKAEGEELGLQRKFEGEGQQTRPGGVEERKMCQQATEECPRQQDGGGEKEQCKGNSDGLAKIHPEISPSDRAKSQSTPELDEVDKPEGGVVSRTTRAAPPSQEAQAARKKNRPLSQVELDRLQILEEMKKKTQLVTDSSWIRQRSTCIYKEPIHLGGGMRRYESLDNLNSARSWRQPQWPPSPASSAHGARPQSAVSDSASSGGCTRPGSSTLPTSHSAGSLRQGPWSLPSPTSPTPPTTLNEEPTPEPRPLSQQRSRSVSGRKMCELCATPLGRGAAMFIQSLGLCFHLGCFKVREQVARLREKIWSGSPCTDRTARMLPASCFDCKSDLRGSESGAGAEVRLRDRKLYCNPCHARFSDGRTVCL</sequence>
<organism evidence="3 4">
    <name type="scientific">Aldrovandia affinis</name>
    <dbReference type="NCBI Taxonomy" id="143900"/>
    <lineage>
        <taxon>Eukaryota</taxon>
        <taxon>Metazoa</taxon>
        <taxon>Chordata</taxon>
        <taxon>Craniata</taxon>
        <taxon>Vertebrata</taxon>
        <taxon>Euteleostomi</taxon>
        <taxon>Actinopterygii</taxon>
        <taxon>Neopterygii</taxon>
        <taxon>Teleostei</taxon>
        <taxon>Notacanthiformes</taxon>
        <taxon>Halosauridae</taxon>
        <taxon>Aldrovandia</taxon>
    </lineage>
</organism>
<dbReference type="GO" id="GO:0023051">
    <property type="term" value="P:regulation of signaling"/>
    <property type="evidence" value="ECO:0007669"/>
    <property type="project" value="InterPro"/>
</dbReference>
<dbReference type="AlphaFoldDB" id="A0AAD7ST60"/>
<feature type="compositionally biased region" description="Basic and acidic residues" evidence="1">
    <location>
        <begin position="771"/>
        <end position="784"/>
    </location>
</feature>
<reference evidence="3" key="1">
    <citation type="journal article" date="2023" name="Science">
        <title>Genome structures resolve the early diversification of teleost fishes.</title>
        <authorList>
            <person name="Parey E."/>
            <person name="Louis A."/>
            <person name="Montfort J."/>
            <person name="Bouchez O."/>
            <person name="Roques C."/>
            <person name="Iampietro C."/>
            <person name="Lluch J."/>
            <person name="Castinel A."/>
            <person name="Donnadieu C."/>
            <person name="Desvignes T."/>
            <person name="Floi Bucao C."/>
            <person name="Jouanno E."/>
            <person name="Wen M."/>
            <person name="Mejri S."/>
            <person name="Dirks R."/>
            <person name="Jansen H."/>
            <person name="Henkel C."/>
            <person name="Chen W.J."/>
            <person name="Zahm M."/>
            <person name="Cabau C."/>
            <person name="Klopp C."/>
            <person name="Thompson A.W."/>
            <person name="Robinson-Rechavi M."/>
            <person name="Braasch I."/>
            <person name="Lecointre G."/>
            <person name="Bobe J."/>
            <person name="Postlethwait J.H."/>
            <person name="Berthelot C."/>
            <person name="Roest Crollius H."/>
            <person name="Guiguen Y."/>
        </authorList>
    </citation>
    <scope>NUCLEOTIDE SEQUENCE</scope>
    <source>
        <strain evidence="3">NC1722</strain>
    </source>
</reference>
<dbReference type="PANTHER" id="PTHR46767">
    <property type="entry name" value="LIM DOMAIN ONLY PROTEIN 7"/>
    <property type="match status" value="1"/>
</dbReference>
<keyword evidence="4" id="KW-1185">Reference proteome</keyword>
<feature type="compositionally biased region" description="Basic and acidic residues" evidence="1">
    <location>
        <begin position="685"/>
        <end position="694"/>
    </location>
</feature>
<evidence type="ECO:0000256" key="1">
    <source>
        <dbReference type="SAM" id="MobiDB-lite"/>
    </source>
</evidence>
<feature type="compositionally biased region" description="Low complexity" evidence="1">
    <location>
        <begin position="149"/>
        <end position="161"/>
    </location>
</feature>
<feature type="region of interest" description="Disordered" evidence="1">
    <location>
        <begin position="58"/>
        <end position="410"/>
    </location>
</feature>
<evidence type="ECO:0000259" key="2">
    <source>
        <dbReference type="PROSITE" id="PS50106"/>
    </source>
</evidence>
<feature type="compositionally biased region" description="Polar residues" evidence="1">
    <location>
        <begin position="337"/>
        <end position="348"/>
    </location>
</feature>
<feature type="domain" description="PDZ" evidence="2">
    <location>
        <begin position="419"/>
        <end position="500"/>
    </location>
</feature>
<dbReference type="PROSITE" id="PS50106">
    <property type="entry name" value="PDZ"/>
    <property type="match status" value="1"/>
</dbReference>
<feature type="compositionally biased region" description="Basic and acidic residues" evidence="1">
    <location>
        <begin position="749"/>
        <end position="763"/>
    </location>
</feature>
<evidence type="ECO:0000313" key="3">
    <source>
        <dbReference type="EMBL" id="KAJ8407346.1"/>
    </source>
</evidence>
<evidence type="ECO:0000313" key="4">
    <source>
        <dbReference type="Proteomes" id="UP001221898"/>
    </source>
</evidence>
<feature type="compositionally biased region" description="Polar residues" evidence="1">
    <location>
        <begin position="264"/>
        <end position="274"/>
    </location>
</feature>
<dbReference type="Gene3D" id="2.30.42.10">
    <property type="match status" value="1"/>
</dbReference>
<feature type="compositionally biased region" description="Basic and acidic residues" evidence="1">
    <location>
        <begin position="218"/>
        <end position="228"/>
    </location>
</feature>
<dbReference type="SUPFAM" id="SSF50156">
    <property type="entry name" value="PDZ domain-like"/>
    <property type="match status" value="1"/>
</dbReference>
<feature type="region of interest" description="Disordered" evidence="1">
    <location>
        <begin position="883"/>
        <end position="970"/>
    </location>
</feature>
<dbReference type="EMBL" id="JAINUG010000039">
    <property type="protein sequence ID" value="KAJ8407346.1"/>
    <property type="molecule type" value="Genomic_DNA"/>
</dbReference>
<feature type="compositionally biased region" description="Polar residues" evidence="1">
    <location>
        <begin position="201"/>
        <end position="213"/>
    </location>
</feature>
<dbReference type="SMART" id="SM00228">
    <property type="entry name" value="PDZ"/>
    <property type="match status" value="1"/>
</dbReference>
<dbReference type="InterPro" id="IPR029978">
    <property type="entry name" value="LMO-7"/>
</dbReference>